<evidence type="ECO:0000313" key="2">
    <source>
        <dbReference type="Proteomes" id="UP000309997"/>
    </source>
</evidence>
<keyword evidence="2" id="KW-1185">Reference proteome</keyword>
<accession>A0ACC4BDJ9</accession>
<name>A0ACC4BDJ9_POPAL</name>
<dbReference type="Proteomes" id="UP000309997">
    <property type="component" value="Unassembled WGS sequence"/>
</dbReference>
<protein>
    <submittedName>
        <fullName evidence="1">Uncharacterized protein</fullName>
    </submittedName>
</protein>
<reference evidence="1 2" key="1">
    <citation type="journal article" date="2024" name="Plant Biotechnol. J.">
        <title>Genome and CRISPR/Cas9 system of a widespread forest tree (Populus alba) in the world.</title>
        <authorList>
            <person name="Liu Y.J."/>
            <person name="Jiang P.F."/>
            <person name="Han X.M."/>
            <person name="Li X.Y."/>
            <person name="Wang H.M."/>
            <person name="Wang Y.J."/>
            <person name="Wang X.X."/>
            <person name="Zeng Q.Y."/>
        </authorList>
    </citation>
    <scope>NUCLEOTIDE SEQUENCE [LARGE SCALE GENOMIC DNA]</scope>
    <source>
        <strain evidence="2">cv. PAL-ZL1</strain>
    </source>
</reference>
<evidence type="ECO:0000313" key="1">
    <source>
        <dbReference type="EMBL" id="KAL3576422.1"/>
    </source>
</evidence>
<organism evidence="1 2">
    <name type="scientific">Populus alba</name>
    <name type="common">White poplar</name>
    <dbReference type="NCBI Taxonomy" id="43335"/>
    <lineage>
        <taxon>Eukaryota</taxon>
        <taxon>Viridiplantae</taxon>
        <taxon>Streptophyta</taxon>
        <taxon>Embryophyta</taxon>
        <taxon>Tracheophyta</taxon>
        <taxon>Spermatophyta</taxon>
        <taxon>Magnoliopsida</taxon>
        <taxon>eudicotyledons</taxon>
        <taxon>Gunneridae</taxon>
        <taxon>Pentapetalae</taxon>
        <taxon>rosids</taxon>
        <taxon>fabids</taxon>
        <taxon>Malpighiales</taxon>
        <taxon>Salicaceae</taxon>
        <taxon>Saliceae</taxon>
        <taxon>Populus</taxon>
    </lineage>
</organism>
<gene>
    <name evidence="1" type="ORF">D5086_021705</name>
</gene>
<dbReference type="EMBL" id="RCHU02000011">
    <property type="protein sequence ID" value="KAL3576422.1"/>
    <property type="molecule type" value="Genomic_DNA"/>
</dbReference>
<proteinExistence type="predicted"/>
<comment type="caution">
    <text evidence="1">The sequence shown here is derived from an EMBL/GenBank/DDBJ whole genome shotgun (WGS) entry which is preliminary data.</text>
</comment>
<sequence length="114" mass="12431">MPGILLHTVGNSEDKLSKCFKLARNEVGAMLLLGYGGGGGGSFVGRGTIKGSIIPDEPRRKSRKPLTYSVMEVNIFARVRLCLCYQYKPQIVYSSNLLSVASILAVLKKEAGYY</sequence>